<protein>
    <submittedName>
        <fullName evidence="2">Helix-turn-helix domain-containing protein</fullName>
    </submittedName>
</protein>
<dbReference type="AlphaFoldDB" id="A0AB39TFB6"/>
<dbReference type="InterPro" id="IPR043917">
    <property type="entry name" value="DUF5753"/>
</dbReference>
<accession>A0AB39TFB6</accession>
<evidence type="ECO:0000259" key="1">
    <source>
        <dbReference type="PROSITE" id="PS50943"/>
    </source>
</evidence>
<dbReference type="Pfam" id="PF19054">
    <property type="entry name" value="DUF5753"/>
    <property type="match status" value="1"/>
</dbReference>
<dbReference type="SUPFAM" id="SSF47413">
    <property type="entry name" value="lambda repressor-like DNA-binding domains"/>
    <property type="match status" value="1"/>
</dbReference>
<dbReference type="RefSeq" id="WP_369182702.1">
    <property type="nucleotide sequence ID" value="NZ_CP163445.1"/>
</dbReference>
<dbReference type="PROSITE" id="PS50943">
    <property type="entry name" value="HTH_CROC1"/>
    <property type="match status" value="1"/>
</dbReference>
<dbReference type="EMBL" id="CP163445">
    <property type="protein sequence ID" value="XDQ78176.1"/>
    <property type="molecule type" value="Genomic_DNA"/>
</dbReference>
<dbReference type="SMART" id="SM00530">
    <property type="entry name" value="HTH_XRE"/>
    <property type="match status" value="1"/>
</dbReference>
<reference evidence="2" key="1">
    <citation type="submission" date="2024-07" db="EMBL/GenBank/DDBJ databases">
        <authorList>
            <person name="Yu S.T."/>
        </authorList>
    </citation>
    <scope>NUCLEOTIDE SEQUENCE</scope>
    <source>
        <strain evidence="2">Y1</strain>
    </source>
</reference>
<feature type="domain" description="HTH cro/C1-type" evidence="1">
    <location>
        <begin position="34"/>
        <end position="87"/>
    </location>
</feature>
<name>A0AB39TFB6_9ACTN</name>
<sequence>MAADGVTGTVFEDGEKEVLSDGVAELYSAVGKLIKFFRERAGYTQKQVAKLTGYSEDQIGSMERGVRTARVEYLTVVDDLFNAQGALKVVADDVMRAQVRMKERHPAFNKTFTSVEARALEIHDYSTLDIPGLLQTEAHTRALYEMRRPWLSVEQIEKWVEARRARQEILTRWPLPLMTWVIDESVLRRPLGGWDVHEEQLRHILKIGEIRGLEIQVMPLGSTEHAGMGGPFTLLTPPGRPQIAYVEVQHVNRLITDPEEVRRMAARYGTLRGQSLNVRESLALIEKILGER</sequence>
<dbReference type="Pfam" id="PF13560">
    <property type="entry name" value="HTH_31"/>
    <property type="match status" value="1"/>
</dbReference>
<dbReference type="CDD" id="cd00093">
    <property type="entry name" value="HTH_XRE"/>
    <property type="match status" value="1"/>
</dbReference>
<dbReference type="InterPro" id="IPR010982">
    <property type="entry name" value="Lambda_DNA-bd_dom_sf"/>
</dbReference>
<gene>
    <name evidence="2" type="ORF">AB2U05_06660</name>
</gene>
<dbReference type="GO" id="GO:0003677">
    <property type="term" value="F:DNA binding"/>
    <property type="evidence" value="ECO:0007669"/>
    <property type="project" value="InterPro"/>
</dbReference>
<proteinExistence type="predicted"/>
<organism evidence="2">
    <name type="scientific">Streptomyces sp. Y1</name>
    <dbReference type="NCBI Taxonomy" id="3238634"/>
    <lineage>
        <taxon>Bacteria</taxon>
        <taxon>Bacillati</taxon>
        <taxon>Actinomycetota</taxon>
        <taxon>Actinomycetes</taxon>
        <taxon>Kitasatosporales</taxon>
        <taxon>Streptomycetaceae</taxon>
        <taxon>Streptomyces</taxon>
    </lineage>
</organism>
<dbReference type="InterPro" id="IPR001387">
    <property type="entry name" value="Cro/C1-type_HTH"/>
</dbReference>
<dbReference type="Gene3D" id="1.10.260.40">
    <property type="entry name" value="lambda repressor-like DNA-binding domains"/>
    <property type="match status" value="1"/>
</dbReference>
<evidence type="ECO:0000313" key="2">
    <source>
        <dbReference type="EMBL" id="XDQ78176.1"/>
    </source>
</evidence>